<protein>
    <submittedName>
        <fullName evidence="2">DUF3169 family protein</fullName>
    </submittedName>
</protein>
<keyword evidence="1" id="KW-0472">Membrane</keyword>
<organism evidence="2 3">
    <name type="scientific">Staphylococcus ratti</name>
    <dbReference type="NCBI Taxonomy" id="2892440"/>
    <lineage>
        <taxon>Bacteria</taxon>
        <taxon>Bacillati</taxon>
        <taxon>Bacillota</taxon>
        <taxon>Bacilli</taxon>
        <taxon>Bacillales</taxon>
        <taxon>Staphylococcaceae</taxon>
        <taxon>Staphylococcus</taxon>
    </lineage>
</organism>
<feature type="transmembrane region" description="Helical" evidence="1">
    <location>
        <begin position="125"/>
        <end position="147"/>
    </location>
</feature>
<gene>
    <name evidence="2" type="ORF">LN051_00395</name>
</gene>
<feature type="transmembrane region" description="Helical" evidence="1">
    <location>
        <begin position="44"/>
        <end position="64"/>
    </location>
</feature>
<evidence type="ECO:0000313" key="2">
    <source>
        <dbReference type="EMBL" id="UEX90173.1"/>
    </source>
</evidence>
<name>A0ABY3PD11_9STAP</name>
<keyword evidence="1" id="KW-0812">Transmembrane</keyword>
<dbReference type="RefSeq" id="WP_229292670.1">
    <property type="nucleotide sequence ID" value="NZ_CP086654.1"/>
</dbReference>
<dbReference type="InterPro" id="IPR036259">
    <property type="entry name" value="MFS_trans_sf"/>
</dbReference>
<evidence type="ECO:0000313" key="3">
    <source>
        <dbReference type="Proteomes" id="UP001197626"/>
    </source>
</evidence>
<feature type="transmembrane region" description="Helical" evidence="1">
    <location>
        <begin position="213"/>
        <end position="232"/>
    </location>
</feature>
<feature type="transmembrane region" description="Helical" evidence="1">
    <location>
        <begin position="7"/>
        <end position="24"/>
    </location>
</feature>
<dbReference type="Pfam" id="PF11368">
    <property type="entry name" value="DUF3169"/>
    <property type="match status" value="1"/>
</dbReference>
<keyword evidence="3" id="KW-1185">Reference proteome</keyword>
<reference evidence="2 3" key="1">
    <citation type="journal article" date="2022" name="Pathogens">
        <title>Staphylococcus ratti sp. nov. Isolated from a Lab Rat.</title>
        <authorList>
            <person name="Kovarovic V."/>
            <person name="Sedlacek I."/>
            <person name="Petras P."/>
            <person name="Kralova S."/>
            <person name="Maslanova I."/>
            <person name="Svec P."/>
            <person name="Neumann-Schaal M."/>
            <person name="Botka T."/>
            <person name="Gelbicova T."/>
            <person name="Stankova E."/>
            <person name="Doskar J."/>
            <person name="Pantucek R."/>
        </authorList>
    </citation>
    <scope>NUCLEOTIDE SEQUENCE [LARGE SCALE GENOMIC DNA]</scope>
    <source>
        <strain evidence="2 3">CCM 9025</strain>
    </source>
</reference>
<dbReference type="InterPro" id="IPR021509">
    <property type="entry name" value="DUF3169"/>
</dbReference>
<sequence>MKVVRFLVMVLVGGLIGGLIGLLFSYTDHLKLFTQFKMTDPSTIHMIGILFLIIIVALLIWAFYTQKKVLKQKRLLDSNIEDEATDNIERKAALYFLNVSFLMFTSYVVVFLLFFIYVLGNVPSIYVFYPVSGFLLASLFSIPYGFFVRKYDSRYPKQGEKEYTEKTLSIMDEGERHITLVSMYKVYHINISLLIISIIILGIYSLGSNNNQTLALFVLIVLFIYNVFGYLLKVRKHYL</sequence>
<feature type="transmembrane region" description="Helical" evidence="1">
    <location>
        <begin position="95"/>
        <end position="119"/>
    </location>
</feature>
<dbReference type="EMBL" id="CP086654">
    <property type="protein sequence ID" value="UEX90173.1"/>
    <property type="molecule type" value="Genomic_DNA"/>
</dbReference>
<keyword evidence="1" id="KW-1133">Transmembrane helix</keyword>
<dbReference type="SUPFAM" id="SSF103473">
    <property type="entry name" value="MFS general substrate transporter"/>
    <property type="match status" value="1"/>
</dbReference>
<proteinExistence type="predicted"/>
<feature type="transmembrane region" description="Helical" evidence="1">
    <location>
        <begin position="186"/>
        <end position="207"/>
    </location>
</feature>
<evidence type="ECO:0000256" key="1">
    <source>
        <dbReference type="SAM" id="Phobius"/>
    </source>
</evidence>
<dbReference type="Proteomes" id="UP001197626">
    <property type="component" value="Chromosome"/>
</dbReference>
<accession>A0ABY3PD11</accession>